<evidence type="ECO:0000313" key="1">
    <source>
        <dbReference type="EMBL" id="MBD2705523.1"/>
    </source>
</evidence>
<reference evidence="1" key="1">
    <citation type="submission" date="2020-09" db="EMBL/GenBank/DDBJ databases">
        <authorList>
            <person name="Kim M.K."/>
        </authorList>
    </citation>
    <scope>NUCLEOTIDE SEQUENCE</scope>
    <source>
        <strain evidence="1">BT702</strain>
    </source>
</reference>
<name>A0A927AW39_9BACT</name>
<dbReference type="EMBL" id="JACWZY010000059">
    <property type="protein sequence ID" value="MBD2705523.1"/>
    <property type="molecule type" value="Genomic_DNA"/>
</dbReference>
<dbReference type="AlphaFoldDB" id="A0A927AW39"/>
<evidence type="ECO:0000313" key="2">
    <source>
        <dbReference type="Proteomes" id="UP000598820"/>
    </source>
</evidence>
<comment type="caution">
    <text evidence="1">The sequence shown here is derived from an EMBL/GenBank/DDBJ whole genome shotgun (WGS) entry which is preliminary data.</text>
</comment>
<protein>
    <submittedName>
        <fullName evidence="1">Uncharacterized protein</fullName>
    </submittedName>
</protein>
<proteinExistence type="predicted"/>
<keyword evidence="2" id="KW-1185">Reference proteome</keyword>
<dbReference type="RefSeq" id="WP_190893022.1">
    <property type="nucleotide sequence ID" value="NZ_JACWZY010000059.1"/>
</dbReference>
<organism evidence="1 2">
    <name type="scientific">Spirosoma profusum</name>
    <dbReference type="NCBI Taxonomy" id="2771354"/>
    <lineage>
        <taxon>Bacteria</taxon>
        <taxon>Pseudomonadati</taxon>
        <taxon>Bacteroidota</taxon>
        <taxon>Cytophagia</taxon>
        <taxon>Cytophagales</taxon>
        <taxon>Cytophagaceae</taxon>
        <taxon>Spirosoma</taxon>
    </lineage>
</organism>
<gene>
    <name evidence="1" type="ORF">IC229_33240</name>
</gene>
<sequence>MVQFNPFVCPKPAALTTIPSTDCPVRWDQVIAMAFHRKGTPIFTSTTIKATGTWTDAIADTDNGKVTLTPAFSGWTFPKSEITIEGENDNSTIGGMGSIGGGNVIRPMGTFRNKSSAAMKALSSYTSESSNDAAPQVEVFFITVLNQIIANSDGTGFDATNIAVSDTYSDGLKKDNMNDISISLPYGWSFDATLFTPTFDIKALLPK</sequence>
<accession>A0A927AW39</accession>
<dbReference type="Proteomes" id="UP000598820">
    <property type="component" value="Unassembled WGS sequence"/>
</dbReference>